<dbReference type="HOGENOM" id="CLU_034283_0_0_4"/>
<evidence type="ECO:0000313" key="2">
    <source>
        <dbReference type="EMBL" id="ABD70612.1"/>
    </source>
</evidence>
<evidence type="ECO:0000256" key="1">
    <source>
        <dbReference type="SAM" id="Phobius"/>
    </source>
</evidence>
<dbReference type="STRING" id="338969.Rfer_2901"/>
<gene>
    <name evidence="2" type="ordered locus">Rfer_2901</name>
</gene>
<feature type="transmembrane region" description="Helical" evidence="1">
    <location>
        <begin position="371"/>
        <end position="389"/>
    </location>
</feature>
<keyword evidence="1 2" id="KW-0812">Transmembrane</keyword>
<dbReference type="eggNOG" id="COG1807">
    <property type="taxonomic scope" value="Bacteria"/>
</dbReference>
<dbReference type="AlphaFoldDB" id="Q21UE1"/>
<feature type="transmembrane region" description="Helical" evidence="1">
    <location>
        <begin position="345"/>
        <end position="365"/>
    </location>
</feature>
<feature type="transmembrane region" description="Helical" evidence="1">
    <location>
        <begin position="49"/>
        <end position="69"/>
    </location>
</feature>
<feature type="transmembrane region" description="Helical" evidence="1">
    <location>
        <begin position="441"/>
        <end position="460"/>
    </location>
</feature>
<name>Q21UE1_ALBFT</name>
<feature type="transmembrane region" description="Helical" evidence="1">
    <location>
        <begin position="200"/>
        <end position="219"/>
    </location>
</feature>
<dbReference type="EMBL" id="CP000267">
    <property type="protein sequence ID" value="ABD70612.1"/>
    <property type="molecule type" value="Genomic_DNA"/>
</dbReference>
<feature type="transmembrane region" description="Helical" evidence="1">
    <location>
        <begin position="105"/>
        <end position="123"/>
    </location>
</feature>
<feature type="transmembrane region" description="Helical" evidence="1">
    <location>
        <begin position="130"/>
        <end position="151"/>
    </location>
</feature>
<feature type="transmembrane region" description="Helical" evidence="1">
    <location>
        <begin position="472"/>
        <end position="495"/>
    </location>
</feature>
<feature type="transmembrane region" description="Helical" evidence="1">
    <location>
        <begin position="269"/>
        <end position="294"/>
    </location>
</feature>
<sequence>MPLSPNKLANASSKRQPGLPALPFFHQTRVNQTTPAIVAQGAVQRLPRVALFLFCIAYVLPGLLGRGPWKTADISAFGYMAELARGGTAWLSPQLMGLSPEVDALLPYWLGAWAMQLAPAWFAPDFAARIPFGLLLTLALVATWYGTYYLARNPEAQPVAFAFGGEARPTDYARAMADGGLLAFIACLGLAQLSHETTPALAQLCFTALALYALAALPYRTLTPAIAGVLGLAGLTLSGAPSMAVLLGGGGALIQLLDRSNEQSVTRRAAMLAAGAIAIVTLLVALLATGLDLWRWRIELPHANWTTWRNLGRLLLWFTWPAWPLALWTLWRWRHQLIRMGMPSRHLALPLWFAGVAIGATLTTGSADRSLLLALPALAALAAFALPTLRRSVASLVDWFTLLFFSGCALTIWVVWIALQTGVPRQPAANVARLLPGFEHSFSFVPFLLAASATLAWAWLVKWRVGRHRAAIWKSLVLPAGGAALCWLLLMTLWLPLLDFARSYAPLVRRTLVIFQHQPRCVEIYGLSRSQIAAFQFHGHLALRPAGSDSRCPWLIVDKDAAPTLSSVVDLTRWNFLSTMRHPADRYEDVLIYKRAAEPGS</sequence>
<keyword evidence="3" id="KW-1185">Reference proteome</keyword>
<organism evidence="2 3">
    <name type="scientific">Albidiferax ferrireducens (strain ATCC BAA-621 / DSM 15236 / T118)</name>
    <name type="common">Rhodoferax ferrireducens</name>
    <dbReference type="NCBI Taxonomy" id="338969"/>
    <lineage>
        <taxon>Bacteria</taxon>
        <taxon>Pseudomonadati</taxon>
        <taxon>Pseudomonadota</taxon>
        <taxon>Betaproteobacteria</taxon>
        <taxon>Burkholderiales</taxon>
        <taxon>Comamonadaceae</taxon>
        <taxon>Rhodoferax</taxon>
    </lineage>
</organism>
<feature type="transmembrane region" description="Helical" evidence="1">
    <location>
        <begin position="171"/>
        <end position="193"/>
    </location>
</feature>
<feature type="transmembrane region" description="Helical" evidence="1">
    <location>
        <begin position="225"/>
        <end position="257"/>
    </location>
</feature>
<reference evidence="3" key="1">
    <citation type="submission" date="2006-02" db="EMBL/GenBank/DDBJ databases">
        <title>Complete sequence of chromosome of Rhodoferax ferrireducens DSM 15236.</title>
        <authorList>
            <person name="Copeland A."/>
            <person name="Lucas S."/>
            <person name="Lapidus A."/>
            <person name="Barry K."/>
            <person name="Detter J.C."/>
            <person name="Glavina del Rio T."/>
            <person name="Hammon N."/>
            <person name="Israni S."/>
            <person name="Pitluck S."/>
            <person name="Brettin T."/>
            <person name="Bruce D."/>
            <person name="Han C."/>
            <person name="Tapia R."/>
            <person name="Gilna P."/>
            <person name="Kiss H."/>
            <person name="Schmutz J."/>
            <person name="Larimer F."/>
            <person name="Land M."/>
            <person name="Kyrpides N."/>
            <person name="Ivanova N."/>
            <person name="Richardson P."/>
        </authorList>
    </citation>
    <scope>NUCLEOTIDE SEQUENCE [LARGE SCALE GENOMIC DNA]</scope>
    <source>
        <strain evidence="3">ATCC BAA-621 / DSM 15236 / T118</strain>
    </source>
</reference>
<dbReference type="Proteomes" id="UP000008332">
    <property type="component" value="Chromosome"/>
</dbReference>
<keyword evidence="1" id="KW-1133">Transmembrane helix</keyword>
<feature type="transmembrane region" description="Helical" evidence="1">
    <location>
        <begin position="314"/>
        <end position="333"/>
    </location>
</feature>
<dbReference type="KEGG" id="rfr:Rfer_2901"/>
<proteinExistence type="predicted"/>
<feature type="transmembrane region" description="Helical" evidence="1">
    <location>
        <begin position="396"/>
        <end position="419"/>
    </location>
</feature>
<accession>Q21UE1</accession>
<protein>
    <submittedName>
        <fullName evidence="2">Putative inner membrane transmembrane protein</fullName>
    </submittedName>
</protein>
<keyword evidence="1" id="KW-0472">Membrane</keyword>
<evidence type="ECO:0000313" key="3">
    <source>
        <dbReference type="Proteomes" id="UP000008332"/>
    </source>
</evidence>